<evidence type="ECO:0000313" key="1">
    <source>
        <dbReference type="EMBL" id="KAJ8105646.1"/>
    </source>
</evidence>
<keyword evidence="2" id="KW-1185">Reference proteome</keyword>
<dbReference type="Proteomes" id="UP001153331">
    <property type="component" value="Unassembled WGS sequence"/>
</dbReference>
<sequence length="70" mass="7206">MKFFSIVALLTAGLAAALPLAVEQDSTPASLEARQRLSSGVTINPAQQDTSGLVVGGPVSEPLTMLAYSF</sequence>
<organism evidence="1 2">
    <name type="scientific">Boeremia exigua</name>
    <dbReference type="NCBI Taxonomy" id="749465"/>
    <lineage>
        <taxon>Eukaryota</taxon>
        <taxon>Fungi</taxon>
        <taxon>Dikarya</taxon>
        <taxon>Ascomycota</taxon>
        <taxon>Pezizomycotina</taxon>
        <taxon>Dothideomycetes</taxon>
        <taxon>Pleosporomycetidae</taxon>
        <taxon>Pleosporales</taxon>
        <taxon>Pleosporineae</taxon>
        <taxon>Didymellaceae</taxon>
        <taxon>Boeremia</taxon>
    </lineage>
</organism>
<name>A0ACC2HSZ9_9PLEO</name>
<reference evidence="1" key="1">
    <citation type="submission" date="2022-11" db="EMBL/GenBank/DDBJ databases">
        <title>Genome Sequence of Boeremia exigua.</title>
        <authorList>
            <person name="Buettner E."/>
        </authorList>
    </citation>
    <scope>NUCLEOTIDE SEQUENCE</scope>
    <source>
        <strain evidence="1">CU02</strain>
    </source>
</reference>
<protein>
    <submittedName>
        <fullName evidence="1">Uncharacterized protein</fullName>
    </submittedName>
</protein>
<accession>A0ACC2HSZ9</accession>
<proteinExistence type="predicted"/>
<gene>
    <name evidence="1" type="ORF">OPT61_g10050</name>
</gene>
<dbReference type="EMBL" id="JAPHNI010001420">
    <property type="protein sequence ID" value="KAJ8105646.1"/>
    <property type="molecule type" value="Genomic_DNA"/>
</dbReference>
<comment type="caution">
    <text evidence="1">The sequence shown here is derived from an EMBL/GenBank/DDBJ whole genome shotgun (WGS) entry which is preliminary data.</text>
</comment>
<evidence type="ECO:0000313" key="2">
    <source>
        <dbReference type="Proteomes" id="UP001153331"/>
    </source>
</evidence>